<dbReference type="Proteomes" id="UP000034081">
    <property type="component" value="Unassembled WGS sequence"/>
</dbReference>
<sequence length="142" mass="16547">MNNETGKRNYQTGFIPHKLEVGDRPELSDFSKNILFANVFSSNGVDMIASSLYEPDLETYTDEGAARSLTYRNIYNPDNRIKVTRYEDKWEGEKFINGTRSLWAFGRTWQQFFIQLTILGLSKGERCQFERLDELLKKTKEG</sequence>
<comment type="caution">
    <text evidence="1">The sequence shown here is derived from an EMBL/GenBank/DDBJ whole genome shotgun (WGS) entry which is preliminary data.</text>
</comment>
<evidence type="ECO:0000313" key="2">
    <source>
        <dbReference type="Proteomes" id="UP000034081"/>
    </source>
</evidence>
<dbReference type="EMBL" id="LBVL01000013">
    <property type="protein sequence ID" value="KKQ84874.1"/>
    <property type="molecule type" value="Genomic_DNA"/>
</dbReference>
<accession>A0A0G0NG47</accession>
<dbReference type="STRING" id="1618570.UT08_C0013G0011"/>
<organism evidence="1 2">
    <name type="scientific">Candidatus Woesebacteria bacterium GW2011_GWB1_38_8</name>
    <dbReference type="NCBI Taxonomy" id="1618570"/>
    <lineage>
        <taxon>Bacteria</taxon>
        <taxon>Candidatus Woeseibacteriota</taxon>
    </lineage>
</organism>
<dbReference type="AlphaFoldDB" id="A0A0G0NG47"/>
<protein>
    <submittedName>
        <fullName evidence="1">Uncharacterized protein</fullName>
    </submittedName>
</protein>
<name>A0A0G0NG47_9BACT</name>
<proteinExistence type="predicted"/>
<gene>
    <name evidence="1" type="ORF">UT08_C0013G0011</name>
</gene>
<reference evidence="1 2" key="1">
    <citation type="journal article" date="2015" name="Nature">
        <title>rRNA introns, odd ribosomes, and small enigmatic genomes across a large radiation of phyla.</title>
        <authorList>
            <person name="Brown C.T."/>
            <person name="Hug L.A."/>
            <person name="Thomas B.C."/>
            <person name="Sharon I."/>
            <person name="Castelle C.J."/>
            <person name="Singh A."/>
            <person name="Wilkins M.J."/>
            <person name="Williams K.H."/>
            <person name="Banfield J.F."/>
        </authorList>
    </citation>
    <scope>NUCLEOTIDE SEQUENCE [LARGE SCALE GENOMIC DNA]</scope>
</reference>
<evidence type="ECO:0000313" key="1">
    <source>
        <dbReference type="EMBL" id="KKQ84874.1"/>
    </source>
</evidence>